<evidence type="ECO:0000256" key="6">
    <source>
        <dbReference type="SAM" id="MobiDB-lite"/>
    </source>
</evidence>
<evidence type="ECO:0000256" key="2">
    <source>
        <dbReference type="ARBA" id="ARBA00022679"/>
    </source>
</evidence>
<accession>A0A9K3KWW2</accession>
<reference evidence="8" key="1">
    <citation type="journal article" date="2021" name="Sci. Rep.">
        <title>Diploid genomic architecture of Nitzschia inconspicua, an elite biomass production diatom.</title>
        <authorList>
            <person name="Oliver A."/>
            <person name="Podell S."/>
            <person name="Pinowska A."/>
            <person name="Traller J.C."/>
            <person name="Smith S.R."/>
            <person name="McClure R."/>
            <person name="Beliaev A."/>
            <person name="Bohutskyi P."/>
            <person name="Hill E.A."/>
            <person name="Rabines A."/>
            <person name="Zheng H."/>
            <person name="Allen L.Z."/>
            <person name="Kuo A."/>
            <person name="Grigoriev I.V."/>
            <person name="Allen A.E."/>
            <person name="Hazlebeck D."/>
            <person name="Allen E.E."/>
        </authorList>
    </citation>
    <scope>NUCLEOTIDE SEQUENCE</scope>
    <source>
        <strain evidence="8">Hildebrandi</strain>
    </source>
</reference>
<evidence type="ECO:0000259" key="7">
    <source>
        <dbReference type="PROSITE" id="PS50011"/>
    </source>
</evidence>
<feature type="domain" description="Protein kinase" evidence="7">
    <location>
        <begin position="39"/>
        <end position="387"/>
    </location>
</feature>
<organism evidence="8 9">
    <name type="scientific">Nitzschia inconspicua</name>
    <dbReference type="NCBI Taxonomy" id="303405"/>
    <lineage>
        <taxon>Eukaryota</taxon>
        <taxon>Sar</taxon>
        <taxon>Stramenopiles</taxon>
        <taxon>Ochrophyta</taxon>
        <taxon>Bacillariophyta</taxon>
        <taxon>Bacillariophyceae</taxon>
        <taxon>Bacillariophycidae</taxon>
        <taxon>Bacillariales</taxon>
        <taxon>Bacillariaceae</taxon>
        <taxon>Nitzschia</taxon>
    </lineage>
</organism>
<dbReference type="OrthoDB" id="40902at2759"/>
<dbReference type="PROSITE" id="PS00108">
    <property type="entry name" value="PROTEIN_KINASE_ST"/>
    <property type="match status" value="1"/>
</dbReference>
<feature type="compositionally biased region" description="Basic and acidic residues" evidence="6">
    <location>
        <begin position="226"/>
        <end position="237"/>
    </location>
</feature>
<proteinExistence type="predicted"/>
<keyword evidence="5" id="KW-0067">ATP-binding</keyword>
<dbReference type="EMBL" id="JAGRRH010000018">
    <property type="protein sequence ID" value="KAG7351323.1"/>
    <property type="molecule type" value="Genomic_DNA"/>
</dbReference>
<dbReference type="AlphaFoldDB" id="A0A9K3KWW2"/>
<dbReference type="PANTHER" id="PTHR24349">
    <property type="entry name" value="SERINE/THREONINE-PROTEIN KINASE"/>
    <property type="match status" value="1"/>
</dbReference>
<evidence type="ECO:0000256" key="1">
    <source>
        <dbReference type="ARBA" id="ARBA00022527"/>
    </source>
</evidence>
<reference evidence="8" key="2">
    <citation type="submission" date="2021-04" db="EMBL/GenBank/DDBJ databases">
        <authorList>
            <person name="Podell S."/>
        </authorList>
    </citation>
    <scope>NUCLEOTIDE SEQUENCE</scope>
    <source>
        <strain evidence="8">Hildebrandi</strain>
    </source>
</reference>
<dbReference type="GO" id="GO:0005524">
    <property type="term" value="F:ATP binding"/>
    <property type="evidence" value="ECO:0007669"/>
    <property type="project" value="UniProtKB-KW"/>
</dbReference>
<dbReference type="GO" id="GO:0004674">
    <property type="term" value="F:protein serine/threonine kinase activity"/>
    <property type="evidence" value="ECO:0007669"/>
    <property type="project" value="UniProtKB-KW"/>
</dbReference>
<evidence type="ECO:0000256" key="4">
    <source>
        <dbReference type="ARBA" id="ARBA00022777"/>
    </source>
</evidence>
<dbReference type="SMART" id="SM00220">
    <property type="entry name" value="S_TKc"/>
    <property type="match status" value="1"/>
</dbReference>
<dbReference type="PROSITE" id="PS50011">
    <property type="entry name" value="PROTEIN_KINASE_DOM"/>
    <property type="match status" value="1"/>
</dbReference>
<evidence type="ECO:0000256" key="3">
    <source>
        <dbReference type="ARBA" id="ARBA00022741"/>
    </source>
</evidence>
<dbReference type="Proteomes" id="UP000693970">
    <property type="component" value="Unassembled WGS sequence"/>
</dbReference>
<comment type="caution">
    <text evidence="8">The sequence shown here is derived from an EMBL/GenBank/DDBJ whole genome shotgun (WGS) entry which is preliminary data.</text>
</comment>
<keyword evidence="3" id="KW-0547">Nucleotide-binding</keyword>
<gene>
    <name evidence="8" type="ORF">IV203_010683</name>
</gene>
<evidence type="ECO:0000313" key="8">
    <source>
        <dbReference type="EMBL" id="KAG7351323.1"/>
    </source>
</evidence>
<keyword evidence="4 8" id="KW-0418">Kinase</keyword>
<dbReference type="InterPro" id="IPR008271">
    <property type="entry name" value="Ser/Thr_kinase_AS"/>
</dbReference>
<evidence type="ECO:0000256" key="5">
    <source>
        <dbReference type="ARBA" id="ARBA00022840"/>
    </source>
</evidence>
<feature type="region of interest" description="Disordered" evidence="6">
    <location>
        <begin position="206"/>
        <end position="250"/>
    </location>
</feature>
<evidence type="ECO:0000313" key="9">
    <source>
        <dbReference type="Proteomes" id="UP000693970"/>
    </source>
</evidence>
<dbReference type="InterPro" id="IPR050205">
    <property type="entry name" value="CDPK_Ser/Thr_kinases"/>
</dbReference>
<name>A0A9K3KWW2_9STRA</name>
<dbReference type="InterPro" id="IPR000719">
    <property type="entry name" value="Prot_kinase_dom"/>
</dbReference>
<dbReference type="Pfam" id="PF00069">
    <property type="entry name" value="Pkinase"/>
    <property type="match status" value="2"/>
</dbReference>
<protein>
    <submittedName>
        <fullName evidence="8">Serine/threonine protein kinase</fullName>
    </submittedName>
</protein>
<sequence length="426" mass="48363">MDYVWDIIHSTGLAFCPPSSAIFPEHYRDIQRDYTFVGNADMAVMGRGTWGVVRRVQERTLEMRKKNLKKYACKTILKSKLDNPILLKNEVYNLRRCQDAPHVIKLVDVYEDFYAVHIIMEECRGMELYEELQLVGEEGLGEEQSAIVIHQALAALAYMHEVCHVAHRDIKASNFIFAHLNLMKDDGKELEIKLIDFGLSKHVVSKPSEARKTEQNGEAVETETIDSSKDAGTKSTDDLDIPPTPTIDAIDSDDELLKNQHGVMTSEVGTPCYTAPEVLTQNSYDFKCDVYSVGVLAYLCLTGRLPIKGKTERETIKMVMKAETKIDFSDELWLKTHQEEGESPKEEKMHSNGKALSFSARDFCQALLQRDPQKRPTAYEALHMDWMTTRFGEPAKLPPPIRDDEELKLPSLQRVDTATLEQTLSC</sequence>
<keyword evidence="9" id="KW-1185">Reference proteome</keyword>
<keyword evidence="1 8" id="KW-0723">Serine/threonine-protein kinase</keyword>
<keyword evidence="2" id="KW-0808">Transferase</keyword>